<accession>A0ABU6L4H4</accession>
<dbReference type="EMBL" id="JAYXUG010000003">
    <property type="protein sequence ID" value="MEC6831442.1"/>
    <property type="molecule type" value="Genomic_DNA"/>
</dbReference>
<dbReference type="InterPro" id="IPR052754">
    <property type="entry name" value="NTPase_KAP_P-loop"/>
</dbReference>
<name>A0ABU6L4H4_9GAMM</name>
<dbReference type="InterPro" id="IPR027417">
    <property type="entry name" value="P-loop_NTPase"/>
</dbReference>
<dbReference type="PANTHER" id="PTHR22674:SF6">
    <property type="entry name" value="NTPASE KAP FAMILY P-LOOP DOMAIN-CONTAINING PROTEIN 1"/>
    <property type="match status" value="1"/>
</dbReference>
<dbReference type="InterPro" id="IPR049673">
    <property type="entry name" value="QatA"/>
</dbReference>
<proteinExistence type="predicted"/>
<dbReference type="Pfam" id="PF07693">
    <property type="entry name" value="KAP_NTPase"/>
    <property type="match status" value="1"/>
</dbReference>
<organism evidence="2 3">
    <name type="scientific">Photobacterium toruni</name>
    <dbReference type="NCBI Taxonomy" id="1935446"/>
    <lineage>
        <taxon>Bacteria</taxon>
        <taxon>Pseudomonadati</taxon>
        <taxon>Pseudomonadota</taxon>
        <taxon>Gammaproteobacteria</taxon>
        <taxon>Vibrionales</taxon>
        <taxon>Vibrionaceae</taxon>
        <taxon>Photobacterium</taxon>
    </lineage>
</organism>
<evidence type="ECO:0000259" key="1">
    <source>
        <dbReference type="Pfam" id="PF07693"/>
    </source>
</evidence>
<protein>
    <submittedName>
        <fullName evidence="2">Qat anti-phage system ATPase QatA</fullName>
    </submittedName>
</protein>
<sequence>MLWPDNESKVDLLNYQSISNAIAQLLSDKKRLPVSIGIHGDWGAGKSSVLSMIEEKYKDDDRTVCIRFNSWLYQGIEDAQTALMQQITADLMENKATSAEFKEAAEGFLQRVDWLKVVKTTAKYGMAAVAGIAPPSTMQDITSGLGAIVDKIKGLDGDNLKEGMTELSTAIGKAKPKRVVTEITEFRKAYKKLLDAADIDRLVILVDDLDRCLPDTAIATMEAMKLFLFMPNTAFIIAADETMIEYSVRRHFPNLAEEVGGMAYTRNYLEKLIQIPFRIPALSENETSIYLALLIAQSVCDEDSTNFNKVLDHARENLKEPWTKSTITSEQFETITGETLSQEKKTLFFMVSQIATVLNEGTKGNPRQIKRFLNAFMTRMLIADSAGYKDSINESVLIKLMLLERFNQNAYELLRLDSVSGTEGYPTKLFELEKRIKSNAATSEKESKSDSKKTSFDIDKDEWLANWVKIEPMLGTTNLIPYFFLTREKVKFVGLSQSSELIERALKLLSGGDLEVVAALSTIKQLSPDDAESVLGVLLTKIRNTAGKKSIPDYYHGALFLCKHFKDLQLKFLSGLAEIPEDKLGAWIISGWTRAELTPEAEKELTELLKDWAEGSDKILAQAAKQQLKKTEK</sequence>
<feature type="domain" description="KAP NTPase" evidence="1">
    <location>
        <begin position="15"/>
        <end position="379"/>
    </location>
</feature>
<evidence type="ECO:0000313" key="2">
    <source>
        <dbReference type="EMBL" id="MEC6831442.1"/>
    </source>
</evidence>
<dbReference type="PANTHER" id="PTHR22674">
    <property type="entry name" value="NTPASE, KAP FAMILY P-LOOP DOMAIN-CONTAINING 1"/>
    <property type="match status" value="1"/>
</dbReference>
<evidence type="ECO:0000313" key="3">
    <source>
        <dbReference type="Proteomes" id="UP001306119"/>
    </source>
</evidence>
<comment type="caution">
    <text evidence="2">The sequence shown here is derived from an EMBL/GenBank/DDBJ whole genome shotgun (WGS) entry which is preliminary data.</text>
</comment>
<keyword evidence="3" id="KW-1185">Reference proteome</keyword>
<dbReference type="SUPFAM" id="SSF52540">
    <property type="entry name" value="P-loop containing nucleoside triphosphate hydrolases"/>
    <property type="match status" value="1"/>
</dbReference>
<dbReference type="NCBIfam" id="NF041923">
    <property type="entry name" value="QatA"/>
    <property type="match status" value="1"/>
</dbReference>
<gene>
    <name evidence="2" type="primary">qatA</name>
    <name evidence="2" type="ORF">VXS06_06620</name>
</gene>
<dbReference type="Gene3D" id="3.40.50.300">
    <property type="entry name" value="P-loop containing nucleotide triphosphate hydrolases"/>
    <property type="match status" value="1"/>
</dbReference>
<reference evidence="2 3" key="1">
    <citation type="submission" date="2024-01" db="EMBL/GenBank/DDBJ databases">
        <title>Active colonisers of the gastrointestinal tract of Atlantic salmon farmed in a warm water region.</title>
        <authorList>
            <person name="Bowman J.P."/>
        </authorList>
    </citation>
    <scope>NUCLEOTIDE SEQUENCE [LARGE SCALE GENOMIC DNA]</scope>
    <source>
        <strain evidence="2 3">S3MW1</strain>
    </source>
</reference>
<dbReference type="RefSeq" id="WP_327774509.1">
    <property type="nucleotide sequence ID" value="NZ_JAYXUG010000003.1"/>
</dbReference>
<dbReference type="InterPro" id="IPR011646">
    <property type="entry name" value="KAP_P-loop"/>
</dbReference>
<dbReference type="Proteomes" id="UP001306119">
    <property type="component" value="Unassembled WGS sequence"/>
</dbReference>